<keyword evidence="1" id="KW-0698">rRNA processing</keyword>
<feature type="binding site" evidence="1">
    <location>
        <position position="161"/>
    </location>
    <ligand>
        <name>S-adenosyl-L-methionine</name>
        <dbReference type="ChEBI" id="CHEBI:59789"/>
    </ligand>
</feature>
<comment type="caution">
    <text evidence="2">The sequence shown here is derived from an EMBL/GenBank/DDBJ whole genome shotgun (WGS) entry which is preliminary data.</text>
</comment>
<name>A0A1T1HDC9_OCELI</name>
<feature type="binding site" evidence="1">
    <location>
        <position position="19"/>
    </location>
    <ligand>
        <name>S-adenosyl-L-methionine</name>
        <dbReference type="ChEBI" id="CHEBI:59789"/>
    </ligand>
</feature>
<comment type="similarity">
    <text evidence="1">Belongs to the RlmJ family.</text>
</comment>
<dbReference type="SUPFAM" id="SSF53335">
    <property type="entry name" value="S-adenosyl-L-methionine-dependent methyltransferases"/>
    <property type="match status" value="1"/>
</dbReference>
<dbReference type="InterPro" id="IPR029063">
    <property type="entry name" value="SAM-dependent_MTases_sf"/>
</dbReference>
<feature type="binding site" evidence="1">
    <location>
        <position position="115"/>
    </location>
    <ligand>
        <name>S-adenosyl-L-methionine</name>
        <dbReference type="ChEBI" id="CHEBI:59789"/>
    </ligand>
</feature>
<reference evidence="2" key="1">
    <citation type="submission" date="2017-02" db="EMBL/GenBank/DDBJ databases">
        <title>Draft Genome Sequence of the Salt Water Bacterium Oceanospirillum linum ATCC 11336.</title>
        <authorList>
            <person name="Trachtenberg A.M."/>
            <person name="Carney J.G."/>
            <person name="Linnane J.D."/>
            <person name="Rheaume B.A."/>
            <person name="Pitts N.L."/>
            <person name="Mykles D.L."/>
            <person name="Maclea K.S."/>
        </authorList>
    </citation>
    <scope>NUCLEOTIDE SEQUENCE [LARGE SCALE GENOMIC DNA]</scope>
    <source>
        <strain evidence="2">ATCC 11336</strain>
    </source>
</reference>
<evidence type="ECO:0000256" key="1">
    <source>
        <dbReference type="HAMAP-Rule" id="MF_00934"/>
    </source>
</evidence>
<proteinExistence type="inferred from homology"/>
<comment type="function">
    <text evidence="1">Specifically methylates the adenine in position 2030 of 23S rRNA.</text>
</comment>
<dbReference type="AlphaFoldDB" id="A0A1T1HDC9"/>
<sequence>MLSYRHAYHAGNHADVIKHLTMALIFQSMHKKAKPYSYIDTHSGGVDYDLLSDEAVKTGEAAEGILKVLEHPLLPESYRELIKDYNPSGILARYPGSPAIAHHFQRAGDKLQLMELHNNETSVLKRKASRWPDTAIHHRDGFEGLPGIVPPEPRRGVVLMDPSYEIKTDYMKALKSIKAAYKRWPTGVYALWYPMLIADKSQMMLDSFERSGIRRILVAEISREAGQDETFGMIGSGMMIVNPPFQLDEQLSESLPALAEAMLGKTAVADVRWLVGE</sequence>
<evidence type="ECO:0000313" key="3">
    <source>
        <dbReference type="Proteomes" id="UP000190064"/>
    </source>
</evidence>
<dbReference type="RefSeq" id="WP_078319184.1">
    <property type="nucleotide sequence ID" value="NZ_FXTS01000002.1"/>
</dbReference>
<dbReference type="EMBL" id="MTSD02000002">
    <property type="protein sequence ID" value="OOV87835.1"/>
    <property type="molecule type" value="Genomic_DNA"/>
</dbReference>
<feature type="binding site" evidence="1">
    <location>
        <position position="97"/>
    </location>
    <ligand>
        <name>S-adenosyl-L-methionine</name>
        <dbReference type="ChEBI" id="CHEBI:59789"/>
    </ligand>
</feature>
<organism evidence="2 3">
    <name type="scientific">Oceanospirillum linum</name>
    <dbReference type="NCBI Taxonomy" id="966"/>
    <lineage>
        <taxon>Bacteria</taxon>
        <taxon>Pseudomonadati</taxon>
        <taxon>Pseudomonadota</taxon>
        <taxon>Gammaproteobacteria</taxon>
        <taxon>Oceanospirillales</taxon>
        <taxon>Oceanospirillaceae</taxon>
        <taxon>Oceanospirillum</taxon>
    </lineage>
</organism>
<keyword evidence="1" id="KW-0808">Transferase</keyword>
<dbReference type="Gene3D" id="3.40.50.150">
    <property type="entry name" value="Vaccinia Virus protein VP39"/>
    <property type="match status" value="1"/>
</dbReference>
<keyword evidence="3" id="KW-1185">Reference proteome</keyword>
<dbReference type="Pfam" id="PF04378">
    <property type="entry name" value="RsmJ"/>
    <property type="match status" value="1"/>
</dbReference>
<dbReference type="EC" id="2.1.1.266" evidence="1"/>
<dbReference type="PANTHER" id="PTHR37426">
    <property type="entry name" value="RIBOSOMAL RNA LARGE SUBUNIT METHYLTRANSFERASE J"/>
    <property type="match status" value="1"/>
</dbReference>
<feature type="binding site" evidence="1">
    <location>
        <position position="42"/>
    </location>
    <ligand>
        <name>S-adenosyl-L-methionine</name>
        <dbReference type="ChEBI" id="CHEBI:59789"/>
    </ligand>
</feature>
<evidence type="ECO:0000313" key="2">
    <source>
        <dbReference type="EMBL" id="OOV87835.1"/>
    </source>
</evidence>
<comment type="catalytic activity">
    <reaction evidence="1">
        <text>adenosine(2030) in 23S rRNA + S-adenosyl-L-methionine = N(6)-methyladenosine(2030) in 23S rRNA + S-adenosyl-L-homocysteine + H(+)</text>
        <dbReference type="Rhea" id="RHEA:43736"/>
        <dbReference type="Rhea" id="RHEA-COMP:10668"/>
        <dbReference type="Rhea" id="RHEA-COMP:10669"/>
        <dbReference type="ChEBI" id="CHEBI:15378"/>
        <dbReference type="ChEBI" id="CHEBI:57856"/>
        <dbReference type="ChEBI" id="CHEBI:59789"/>
        <dbReference type="ChEBI" id="CHEBI:74411"/>
        <dbReference type="ChEBI" id="CHEBI:74449"/>
        <dbReference type="EC" id="2.1.1.266"/>
    </reaction>
</comment>
<keyword evidence="1" id="KW-0949">S-adenosyl-L-methionine</keyword>
<protein>
    <recommendedName>
        <fullName evidence="1">Ribosomal RNA large subunit methyltransferase J</fullName>
        <ecNumber evidence="1">2.1.1.266</ecNumber>
    </recommendedName>
    <alternativeName>
        <fullName evidence="1">23S rRNA (adenine(2030)-N6)-methyltransferase</fullName>
    </alternativeName>
    <alternativeName>
        <fullName evidence="1">23S rRNA m6A2030 methyltransferase</fullName>
    </alternativeName>
</protein>
<dbReference type="GO" id="GO:0036307">
    <property type="term" value="F:23S rRNA (adenine(2030)-N(6))-methyltransferase activity"/>
    <property type="evidence" value="ECO:0007669"/>
    <property type="project" value="UniProtKB-UniRule"/>
</dbReference>
<keyword evidence="1" id="KW-0489">Methyltransferase</keyword>
<dbReference type="GO" id="GO:0005829">
    <property type="term" value="C:cytosol"/>
    <property type="evidence" value="ECO:0007669"/>
    <property type="project" value="TreeGrafter"/>
</dbReference>
<feature type="site" description="Interaction with substrate rRNA" evidence="1">
    <location>
        <position position="4"/>
    </location>
</feature>
<dbReference type="HAMAP" id="MF_00934">
    <property type="entry name" value="23SrRNA_methyltr_J"/>
    <property type="match status" value="1"/>
</dbReference>
<comment type="subunit">
    <text evidence="1">Monomer.</text>
</comment>
<feature type="active site" description="Proton acceptor" evidence="1">
    <location>
        <position position="161"/>
    </location>
</feature>
<dbReference type="InterPro" id="IPR007473">
    <property type="entry name" value="RlmJ"/>
</dbReference>
<accession>A0A1T1HDC9</accession>
<dbReference type="PANTHER" id="PTHR37426:SF1">
    <property type="entry name" value="RIBOSOMAL RNA LARGE SUBUNIT METHYLTRANSFERASE J"/>
    <property type="match status" value="1"/>
</dbReference>
<gene>
    <name evidence="1" type="primary">rlmJ</name>
    <name evidence="2" type="ORF">BTA35_0207490</name>
</gene>
<keyword evidence="1" id="KW-0694">RNA-binding</keyword>
<dbReference type="GO" id="GO:0003723">
    <property type="term" value="F:RNA binding"/>
    <property type="evidence" value="ECO:0007669"/>
    <property type="project" value="UniProtKB-UniRule"/>
</dbReference>
<feature type="binding site" evidence="1">
    <location>
        <begin position="140"/>
        <end position="141"/>
    </location>
    <ligand>
        <name>S-adenosyl-L-methionine</name>
        <dbReference type="ChEBI" id="CHEBI:59789"/>
    </ligand>
</feature>
<dbReference type="Proteomes" id="UP000190064">
    <property type="component" value="Unassembled WGS sequence"/>
</dbReference>
<dbReference type="GO" id="GO:0070475">
    <property type="term" value="P:rRNA base methylation"/>
    <property type="evidence" value="ECO:0007669"/>
    <property type="project" value="UniProtKB-UniRule"/>
</dbReference>